<accession>A0A0K2VXZ3</accession>
<evidence type="ECO:0000313" key="2">
    <source>
        <dbReference type="Proteomes" id="UP000182888"/>
    </source>
</evidence>
<protein>
    <submittedName>
        <fullName evidence="1">Uncharacterized protein</fullName>
    </submittedName>
</protein>
<dbReference type="Proteomes" id="UP000182888">
    <property type="component" value="Unassembled WGS sequence"/>
</dbReference>
<proteinExistence type="predicted"/>
<gene>
    <name evidence="1" type="ORF">MPL1032_20797</name>
</gene>
<name>A0A0K2VXZ3_MESPL</name>
<organism evidence="1 2">
    <name type="scientific">Mesorhizobium plurifarium</name>
    <dbReference type="NCBI Taxonomy" id="69974"/>
    <lineage>
        <taxon>Bacteria</taxon>
        <taxon>Pseudomonadati</taxon>
        <taxon>Pseudomonadota</taxon>
        <taxon>Alphaproteobacteria</taxon>
        <taxon>Hyphomicrobiales</taxon>
        <taxon>Phyllobacteriaceae</taxon>
        <taxon>Mesorhizobium</taxon>
    </lineage>
</organism>
<sequence length="78" mass="8726">MAPYLPLCEGESDFNILAKLSVRNRKRGEKRRRGKLALHKKAAAAPFEIPSLAFSKHLLGDKPARKCRKMLCPPQGGR</sequence>
<dbReference type="EMBL" id="CCND01000012">
    <property type="protein sequence ID" value="CDX56923.1"/>
    <property type="molecule type" value="Genomic_DNA"/>
</dbReference>
<reference evidence="2" key="1">
    <citation type="submission" date="2014-08" db="EMBL/GenBank/DDBJ databases">
        <authorList>
            <person name="Edwards T."/>
        </authorList>
    </citation>
    <scope>NUCLEOTIDE SEQUENCE [LARGE SCALE GENOMIC DNA]</scope>
</reference>
<dbReference type="AlphaFoldDB" id="A0A0K2VXZ3"/>
<evidence type="ECO:0000313" key="1">
    <source>
        <dbReference type="EMBL" id="CDX56923.1"/>
    </source>
</evidence>